<feature type="transmembrane region" description="Helical" evidence="6">
    <location>
        <begin position="122"/>
        <end position="146"/>
    </location>
</feature>
<keyword evidence="3 6" id="KW-0812">Transmembrane</keyword>
<dbReference type="InterPro" id="IPR051790">
    <property type="entry name" value="Cytochrome_c-biogenesis_DsbD"/>
</dbReference>
<sequence length="239" mass="24553">MTDLILSGSMWLAMPLALVAGLVSFLSPCVLPLVPGYLGYVSGVAATRARVVWGSVLFVLGFTTVFATLGTMAGGIGSILYSEVAGIAQRILGAVIIVLGVIMAGGFGFGQRQFKLNLSPRAGLIGAPLLGIAFGLGWTPCIGPTLSAVLTLSLDEGTALRGAVLSVIYSLGLGLPFIALAAGFGWATKSVSWVKKHIRAFNLAGGALLVILGLLMVTGLWNQVVSFSQVVFSGFVPAL</sequence>
<protein>
    <submittedName>
        <fullName evidence="8">Unannotated protein</fullName>
    </submittedName>
</protein>
<evidence type="ECO:0000313" key="9">
    <source>
        <dbReference type="EMBL" id="CAB4611303.1"/>
    </source>
</evidence>
<feature type="transmembrane region" description="Helical" evidence="6">
    <location>
        <begin position="200"/>
        <end position="221"/>
    </location>
</feature>
<evidence type="ECO:0000256" key="3">
    <source>
        <dbReference type="ARBA" id="ARBA00022692"/>
    </source>
</evidence>
<dbReference type="PANTHER" id="PTHR31272:SF4">
    <property type="entry name" value="CYTOCHROME C-TYPE BIOGENESIS PROTEIN HI_1454-RELATED"/>
    <property type="match status" value="1"/>
</dbReference>
<feature type="transmembrane region" description="Helical" evidence="6">
    <location>
        <begin position="166"/>
        <end position="188"/>
    </location>
</feature>
<dbReference type="EMBL" id="CAEZSH010000043">
    <property type="protein sequence ID" value="CAB4536333.1"/>
    <property type="molecule type" value="Genomic_DNA"/>
</dbReference>
<keyword evidence="5 6" id="KW-0472">Membrane</keyword>
<proteinExistence type="inferred from homology"/>
<comment type="subcellular location">
    <subcellularLocation>
        <location evidence="1">Membrane</location>
        <topology evidence="1">Multi-pass membrane protein</topology>
    </subcellularLocation>
</comment>
<dbReference type="InterPro" id="IPR003834">
    <property type="entry name" value="Cyt_c_assmbl_TM_dom"/>
</dbReference>
<dbReference type="PANTHER" id="PTHR31272">
    <property type="entry name" value="CYTOCHROME C-TYPE BIOGENESIS PROTEIN HI_1454-RELATED"/>
    <property type="match status" value="1"/>
</dbReference>
<feature type="transmembrane region" description="Helical" evidence="6">
    <location>
        <begin position="52"/>
        <end position="81"/>
    </location>
</feature>
<keyword evidence="4 6" id="KW-1133">Transmembrane helix</keyword>
<feature type="transmembrane region" description="Helical" evidence="6">
    <location>
        <begin position="12"/>
        <end position="40"/>
    </location>
</feature>
<dbReference type="GO" id="GO:0017004">
    <property type="term" value="P:cytochrome complex assembly"/>
    <property type="evidence" value="ECO:0007669"/>
    <property type="project" value="InterPro"/>
</dbReference>
<evidence type="ECO:0000256" key="5">
    <source>
        <dbReference type="ARBA" id="ARBA00023136"/>
    </source>
</evidence>
<comment type="similarity">
    <text evidence="2">Belongs to the DsbD family.</text>
</comment>
<evidence type="ECO:0000256" key="4">
    <source>
        <dbReference type="ARBA" id="ARBA00022989"/>
    </source>
</evidence>
<feature type="transmembrane region" description="Helical" evidence="6">
    <location>
        <begin position="87"/>
        <end position="110"/>
    </location>
</feature>
<organism evidence="8">
    <name type="scientific">freshwater metagenome</name>
    <dbReference type="NCBI Taxonomy" id="449393"/>
    <lineage>
        <taxon>unclassified sequences</taxon>
        <taxon>metagenomes</taxon>
        <taxon>ecological metagenomes</taxon>
    </lineage>
</organism>
<dbReference type="EMBL" id="CAEZUW010000052">
    <property type="protein sequence ID" value="CAB4611303.1"/>
    <property type="molecule type" value="Genomic_DNA"/>
</dbReference>
<dbReference type="Pfam" id="PF02683">
    <property type="entry name" value="DsbD_TM"/>
    <property type="match status" value="1"/>
</dbReference>
<feature type="domain" description="Cytochrome C biogenesis protein transmembrane" evidence="7">
    <location>
        <begin position="10"/>
        <end position="203"/>
    </location>
</feature>
<evidence type="ECO:0000256" key="2">
    <source>
        <dbReference type="ARBA" id="ARBA00006143"/>
    </source>
</evidence>
<reference evidence="8" key="1">
    <citation type="submission" date="2020-05" db="EMBL/GenBank/DDBJ databases">
        <authorList>
            <person name="Chiriac C."/>
            <person name="Salcher M."/>
            <person name="Ghai R."/>
            <person name="Kavagutti S V."/>
        </authorList>
    </citation>
    <scope>NUCLEOTIDE SEQUENCE</scope>
</reference>
<evidence type="ECO:0000256" key="6">
    <source>
        <dbReference type="SAM" id="Phobius"/>
    </source>
</evidence>
<gene>
    <name evidence="8" type="ORF">UFOPK1410_00479</name>
    <name evidence="9" type="ORF">UFOPK1855_00432</name>
</gene>
<evidence type="ECO:0000313" key="8">
    <source>
        <dbReference type="EMBL" id="CAB4536333.1"/>
    </source>
</evidence>
<dbReference type="GO" id="GO:0016020">
    <property type="term" value="C:membrane"/>
    <property type="evidence" value="ECO:0007669"/>
    <property type="project" value="UniProtKB-SubCell"/>
</dbReference>
<evidence type="ECO:0000259" key="7">
    <source>
        <dbReference type="Pfam" id="PF02683"/>
    </source>
</evidence>
<dbReference type="AlphaFoldDB" id="A0A6J6BD65"/>
<accession>A0A6J6BD65</accession>
<name>A0A6J6BD65_9ZZZZ</name>
<evidence type="ECO:0000256" key="1">
    <source>
        <dbReference type="ARBA" id="ARBA00004141"/>
    </source>
</evidence>